<name>A0AAV2MD81_KNICA</name>
<evidence type="ECO:0000313" key="3">
    <source>
        <dbReference type="Proteomes" id="UP001497482"/>
    </source>
</evidence>
<gene>
    <name evidence="2" type="ORF">KC01_LOCUS37765</name>
</gene>
<dbReference type="AlphaFoldDB" id="A0AAV2MD81"/>
<sequence>MIMVCMFSKAFTGRMQGADVRLRGELPSESGAEPLQTQGPGVGQKTCRKPLSAWVSRRGSARPANPRGPCLPQPQPWPAASAMCRWLSGFSNTCEHNTYGGIGGGCSPAPGQRQWLNLFQAQVWSKRGARP</sequence>
<feature type="region of interest" description="Disordered" evidence="1">
    <location>
        <begin position="27"/>
        <end position="47"/>
    </location>
</feature>
<accession>A0AAV2MD81</accession>
<proteinExistence type="predicted"/>
<evidence type="ECO:0000313" key="2">
    <source>
        <dbReference type="EMBL" id="CAL1611328.1"/>
    </source>
</evidence>
<protein>
    <submittedName>
        <fullName evidence="2">Uncharacterized protein</fullName>
    </submittedName>
</protein>
<organism evidence="2 3">
    <name type="scientific">Knipowitschia caucasica</name>
    <name type="common">Caucasian dwarf goby</name>
    <name type="synonym">Pomatoschistus caucasicus</name>
    <dbReference type="NCBI Taxonomy" id="637954"/>
    <lineage>
        <taxon>Eukaryota</taxon>
        <taxon>Metazoa</taxon>
        <taxon>Chordata</taxon>
        <taxon>Craniata</taxon>
        <taxon>Vertebrata</taxon>
        <taxon>Euteleostomi</taxon>
        <taxon>Actinopterygii</taxon>
        <taxon>Neopterygii</taxon>
        <taxon>Teleostei</taxon>
        <taxon>Neoteleostei</taxon>
        <taxon>Acanthomorphata</taxon>
        <taxon>Gobiaria</taxon>
        <taxon>Gobiiformes</taxon>
        <taxon>Gobioidei</taxon>
        <taxon>Gobiidae</taxon>
        <taxon>Gobiinae</taxon>
        <taxon>Knipowitschia</taxon>
    </lineage>
</organism>
<reference evidence="2 3" key="1">
    <citation type="submission" date="2024-04" db="EMBL/GenBank/DDBJ databases">
        <authorList>
            <person name="Waldvogel A.-M."/>
            <person name="Schoenle A."/>
        </authorList>
    </citation>
    <scope>NUCLEOTIDE SEQUENCE [LARGE SCALE GENOMIC DNA]</scope>
</reference>
<dbReference type="Proteomes" id="UP001497482">
    <property type="component" value="Chromosome 7"/>
</dbReference>
<keyword evidence="3" id="KW-1185">Reference proteome</keyword>
<dbReference type="EMBL" id="OZ035829">
    <property type="protein sequence ID" value="CAL1611328.1"/>
    <property type="molecule type" value="Genomic_DNA"/>
</dbReference>
<evidence type="ECO:0000256" key="1">
    <source>
        <dbReference type="SAM" id="MobiDB-lite"/>
    </source>
</evidence>